<dbReference type="EMBL" id="WTVP01000041">
    <property type="protein sequence ID" value="NMG16603.1"/>
    <property type="molecule type" value="Genomic_DNA"/>
</dbReference>
<proteinExistence type="predicted"/>
<comment type="caution">
    <text evidence="1">The sequence shown here is derived from an EMBL/GenBank/DDBJ whole genome shotgun (WGS) entry which is preliminary data.</text>
</comment>
<name>A0ABX1NX52_9RHOO</name>
<gene>
    <name evidence="1" type="ORF">GPA24_13815</name>
</gene>
<sequence length="214" mass="23613">MGMKQQLKRMARSALVPLIYRYPPFVLAPERLYLLLHHLIETKDVPGSVVEVGCNLGGTTVIAKKMLDRLGIAKPYVCIDTFDGFVAEQFASDVELGTPLSDQEMFSGNSKELVARILRQHQCDDVELIQGDIATLAVEALPAKCSVALIDVDLTEPTYVALKRLWPRMAPGGVILVDDCPPASSWKARDGYMRFCNEYGVEQKYLHGMGIVAG</sequence>
<keyword evidence="2" id="KW-1185">Reference proteome</keyword>
<dbReference type="Pfam" id="PF05711">
    <property type="entry name" value="TylF"/>
    <property type="match status" value="1"/>
</dbReference>
<reference evidence="1 2" key="1">
    <citation type="submission" date="2019-12" db="EMBL/GenBank/DDBJ databases">
        <title>Comparative genomics gives insights into the taxonomy of the Azoarcus-Aromatoleum group and reveals separate origins of nif in the plant-associated Azoarcus and non-plant-associated Aromatoleum sub-groups.</title>
        <authorList>
            <person name="Lafos M."/>
            <person name="Maluk M."/>
            <person name="Batista M."/>
            <person name="Junghare M."/>
            <person name="Carmona M."/>
            <person name="Faoro H."/>
            <person name="Cruz L.M."/>
            <person name="Battistoni F."/>
            <person name="De Souza E."/>
            <person name="Pedrosa F."/>
            <person name="Chen W.-M."/>
            <person name="Poole P.S."/>
            <person name="Dixon R.A."/>
            <person name="James E.K."/>
        </authorList>
    </citation>
    <scope>NUCLEOTIDE SEQUENCE [LARGE SCALE GENOMIC DNA]</scope>
    <source>
        <strain evidence="1 2">PbN1</strain>
    </source>
</reference>
<dbReference type="RefSeq" id="WP_169203173.1">
    <property type="nucleotide sequence ID" value="NZ_CP059467.1"/>
</dbReference>
<dbReference type="InterPro" id="IPR008884">
    <property type="entry name" value="TylF_MeTrfase"/>
</dbReference>
<evidence type="ECO:0008006" key="3">
    <source>
        <dbReference type="Google" id="ProtNLM"/>
    </source>
</evidence>
<dbReference type="PANTHER" id="PTHR40036">
    <property type="entry name" value="MACROCIN O-METHYLTRANSFERASE"/>
    <property type="match status" value="1"/>
</dbReference>
<protein>
    <recommendedName>
        <fullName evidence="3">Class I SAM-dependent methyltransferase</fullName>
    </recommendedName>
</protein>
<dbReference type="PANTHER" id="PTHR40036:SF1">
    <property type="entry name" value="MACROCIN O-METHYLTRANSFERASE"/>
    <property type="match status" value="1"/>
</dbReference>
<dbReference type="Gene3D" id="3.40.50.150">
    <property type="entry name" value="Vaccinia Virus protein VP39"/>
    <property type="match status" value="1"/>
</dbReference>
<dbReference type="Proteomes" id="UP000633943">
    <property type="component" value="Unassembled WGS sequence"/>
</dbReference>
<dbReference type="InterPro" id="IPR029063">
    <property type="entry name" value="SAM-dependent_MTases_sf"/>
</dbReference>
<evidence type="ECO:0000313" key="2">
    <source>
        <dbReference type="Proteomes" id="UP000633943"/>
    </source>
</evidence>
<accession>A0ABX1NX52</accession>
<dbReference type="SUPFAM" id="SSF53335">
    <property type="entry name" value="S-adenosyl-L-methionine-dependent methyltransferases"/>
    <property type="match status" value="1"/>
</dbReference>
<evidence type="ECO:0000313" key="1">
    <source>
        <dbReference type="EMBL" id="NMG16603.1"/>
    </source>
</evidence>
<organism evidence="1 2">
    <name type="scientific">Aromatoleum bremense</name>
    <dbReference type="NCBI Taxonomy" id="76115"/>
    <lineage>
        <taxon>Bacteria</taxon>
        <taxon>Pseudomonadati</taxon>
        <taxon>Pseudomonadota</taxon>
        <taxon>Betaproteobacteria</taxon>
        <taxon>Rhodocyclales</taxon>
        <taxon>Rhodocyclaceae</taxon>
        <taxon>Aromatoleum</taxon>
    </lineage>
</organism>